<dbReference type="PANTHER" id="PTHR45828:SF9">
    <property type="entry name" value="CELL WALL INTEGRITY AND STRESS RESPONSE COMPONENT 4-LIKE-RELATED"/>
    <property type="match status" value="1"/>
</dbReference>
<organism evidence="11 12">
    <name type="scientific">Owenia fusiformis</name>
    <name type="common">Polychaete worm</name>
    <dbReference type="NCBI Taxonomy" id="6347"/>
    <lineage>
        <taxon>Eukaryota</taxon>
        <taxon>Metazoa</taxon>
        <taxon>Spiralia</taxon>
        <taxon>Lophotrochozoa</taxon>
        <taxon>Annelida</taxon>
        <taxon>Polychaeta</taxon>
        <taxon>Sedentaria</taxon>
        <taxon>Canalipalpata</taxon>
        <taxon>Sabellida</taxon>
        <taxon>Oweniida</taxon>
        <taxon>Oweniidae</taxon>
        <taxon>Owenia</taxon>
    </lineage>
</organism>
<keyword evidence="4" id="KW-0929">Antimicrobial</keyword>
<evidence type="ECO:0000256" key="4">
    <source>
        <dbReference type="ARBA" id="ARBA00022529"/>
    </source>
</evidence>
<evidence type="ECO:0000256" key="5">
    <source>
        <dbReference type="ARBA" id="ARBA00022588"/>
    </source>
</evidence>
<dbReference type="InterPro" id="IPR051237">
    <property type="entry name" value="Ferric-chelate_Red/DefProt"/>
</dbReference>
<dbReference type="GO" id="GO:0005576">
    <property type="term" value="C:extracellular region"/>
    <property type="evidence" value="ECO:0007669"/>
    <property type="project" value="UniProtKB-SubCell"/>
</dbReference>
<evidence type="ECO:0000256" key="2">
    <source>
        <dbReference type="ARBA" id="ARBA00008501"/>
    </source>
</evidence>
<keyword evidence="7" id="KW-0391">Immunity</keyword>
<dbReference type="CDD" id="cd08544">
    <property type="entry name" value="Reeler"/>
    <property type="match status" value="1"/>
</dbReference>
<dbReference type="Pfam" id="PF02014">
    <property type="entry name" value="Reeler"/>
    <property type="match status" value="1"/>
</dbReference>
<evidence type="ECO:0000259" key="10">
    <source>
        <dbReference type="PROSITE" id="PS51019"/>
    </source>
</evidence>
<dbReference type="GO" id="GO:0045087">
    <property type="term" value="P:innate immune response"/>
    <property type="evidence" value="ECO:0007669"/>
    <property type="project" value="UniProtKB-KW"/>
</dbReference>
<feature type="signal peptide" evidence="9">
    <location>
        <begin position="1"/>
        <end position="15"/>
    </location>
</feature>
<feature type="chain" id="PRO_5035778436" description="Reelin domain-containing protein" evidence="9">
    <location>
        <begin position="16"/>
        <end position="164"/>
    </location>
</feature>
<dbReference type="InterPro" id="IPR002861">
    <property type="entry name" value="Reeler_dom"/>
</dbReference>
<dbReference type="Gene3D" id="2.60.40.4060">
    <property type="entry name" value="Reeler domain"/>
    <property type="match status" value="1"/>
</dbReference>
<dbReference type="AlphaFoldDB" id="A0A8S4PSJ2"/>
<sequence length="164" mass="17609">MISLILLSLVSGVAAFPSGPPIEACEDLRPLHGGSESQPGSPFTINVNVPTYSPGQQVQVTISSSDGQRFKGFMIQARDEASTVVGTWTNLPTLTKHMACSYDNSTVSHSDRLNAAQVSLNWQAPDQSVGNVVFVATFVRNYQHPDPTTSLYWTGIRSATLTPA</sequence>
<evidence type="ECO:0000256" key="9">
    <source>
        <dbReference type="SAM" id="SignalP"/>
    </source>
</evidence>
<comment type="similarity">
    <text evidence="2">Belongs to the insect defense protein family.</text>
</comment>
<keyword evidence="12" id="KW-1185">Reference proteome</keyword>
<keyword evidence="8" id="KW-0044">Antibiotic</keyword>
<name>A0A8S4PSJ2_OWEFU</name>
<dbReference type="OrthoDB" id="2419613at2759"/>
<protein>
    <recommendedName>
        <fullName evidence="10">Reelin domain-containing protein</fullName>
    </recommendedName>
</protein>
<keyword evidence="3" id="KW-0964">Secreted</keyword>
<evidence type="ECO:0000313" key="12">
    <source>
        <dbReference type="Proteomes" id="UP000749559"/>
    </source>
</evidence>
<dbReference type="PROSITE" id="PS51019">
    <property type="entry name" value="REELIN"/>
    <property type="match status" value="1"/>
</dbReference>
<dbReference type="GO" id="GO:0042742">
    <property type="term" value="P:defense response to bacterium"/>
    <property type="evidence" value="ECO:0007669"/>
    <property type="project" value="UniProtKB-KW"/>
</dbReference>
<keyword evidence="5" id="KW-0399">Innate immunity</keyword>
<comment type="caution">
    <text evidence="11">The sequence shown here is derived from an EMBL/GenBank/DDBJ whole genome shotgun (WGS) entry which is preliminary data.</text>
</comment>
<evidence type="ECO:0000256" key="3">
    <source>
        <dbReference type="ARBA" id="ARBA00022525"/>
    </source>
</evidence>
<evidence type="ECO:0000256" key="1">
    <source>
        <dbReference type="ARBA" id="ARBA00004613"/>
    </source>
</evidence>
<evidence type="ECO:0000256" key="6">
    <source>
        <dbReference type="ARBA" id="ARBA00022729"/>
    </source>
</evidence>
<dbReference type="InterPro" id="IPR042307">
    <property type="entry name" value="Reeler_sf"/>
</dbReference>
<dbReference type="Proteomes" id="UP000749559">
    <property type="component" value="Unassembled WGS sequence"/>
</dbReference>
<keyword evidence="6 9" id="KW-0732">Signal</keyword>
<proteinExistence type="inferred from homology"/>
<dbReference type="EMBL" id="CAIIXF020000010">
    <property type="protein sequence ID" value="CAH1796555.1"/>
    <property type="molecule type" value="Genomic_DNA"/>
</dbReference>
<accession>A0A8S4PSJ2</accession>
<dbReference type="GO" id="GO:0016020">
    <property type="term" value="C:membrane"/>
    <property type="evidence" value="ECO:0007669"/>
    <property type="project" value="TreeGrafter"/>
</dbReference>
<evidence type="ECO:0000256" key="7">
    <source>
        <dbReference type="ARBA" id="ARBA00022859"/>
    </source>
</evidence>
<feature type="domain" description="Reelin" evidence="10">
    <location>
        <begin position="6"/>
        <end position="164"/>
    </location>
</feature>
<comment type="subcellular location">
    <subcellularLocation>
        <location evidence="1">Secreted</location>
    </subcellularLocation>
</comment>
<evidence type="ECO:0000256" key="8">
    <source>
        <dbReference type="ARBA" id="ARBA00023022"/>
    </source>
</evidence>
<dbReference type="PANTHER" id="PTHR45828">
    <property type="entry name" value="CYTOCHROME B561/FERRIC REDUCTASE TRANSMEMBRANE"/>
    <property type="match status" value="1"/>
</dbReference>
<evidence type="ECO:0000313" key="11">
    <source>
        <dbReference type="EMBL" id="CAH1796555.1"/>
    </source>
</evidence>
<gene>
    <name evidence="11" type="ORF">OFUS_LOCUS20950</name>
</gene>
<reference evidence="11" key="1">
    <citation type="submission" date="2022-03" db="EMBL/GenBank/DDBJ databases">
        <authorList>
            <person name="Martin C."/>
        </authorList>
    </citation>
    <scope>NUCLEOTIDE SEQUENCE</scope>
</reference>